<organism evidence="9 10">
    <name type="scientific">Deinococcus rubellus</name>
    <dbReference type="NCBI Taxonomy" id="1889240"/>
    <lineage>
        <taxon>Bacteria</taxon>
        <taxon>Thermotogati</taxon>
        <taxon>Deinococcota</taxon>
        <taxon>Deinococci</taxon>
        <taxon>Deinococcales</taxon>
        <taxon>Deinococcaceae</taxon>
        <taxon>Deinococcus</taxon>
    </lineage>
</organism>
<accession>A0ABY5YJG4</accession>
<dbReference type="CDD" id="cd16841">
    <property type="entry name" value="RraA_family"/>
    <property type="match status" value="1"/>
</dbReference>
<reference evidence="9" key="1">
    <citation type="submission" date="2022-09" db="EMBL/GenBank/DDBJ databases">
        <title>genome sequence of Deinococcus rubellus.</title>
        <authorList>
            <person name="Srinivasan S."/>
        </authorList>
    </citation>
    <scope>NUCLEOTIDE SEQUENCE</scope>
    <source>
        <strain evidence="9">Ant6</strain>
    </source>
</reference>
<gene>
    <name evidence="9" type="primary">rraA</name>
    <name evidence="9" type="ORF">N0D28_03975</name>
</gene>
<evidence type="ECO:0000313" key="9">
    <source>
        <dbReference type="EMBL" id="UWX64831.1"/>
    </source>
</evidence>
<keyword evidence="4 8" id="KW-0479">Metal-binding</keyword>
<dbReference type="EMBL" id="CP104213">
    <property type="protein sequence ID" value="UWX64831.1"/>
    <property type="molecule type" value="Genomic_DNA"/>
</dbReference>
<evidence type="ECO:0000256" key="4">
    <source>
        <dbReference type="ARBA" id="ARBA00022723"/>
    </source>
</evidence>
<dbReference type="NCBIfam" id="NF006875">
    <property type="entry name" value="PRK09372.1"/>
    <property type="match status" value="1"/>
</dbReference>
<evidence type="ECO:0000256" key="5">
    <source>
        <dbReference type="ARBA" id="ARBA00023239"/>
    </source>
</evidence>
<dbReference type="RefSeq" id="WP_260561092.1">
    <property type="nucleotide sequence ID" value="NZ_BAABEC010000009.1"/>
</dbReference>
<dbReference type="InterPro" id="IPR010203">
    <property type="entry name" value="RraA"/>
</dbReference>
<dbReference type="SUPFAM" id="SSF89562">
    <property type="entry name" value="RraA-like"/>
    <property type="match status" value="1"/>
</dbReference>
<evidence type="ECO:0000256" key="7">
    <source>
        <dbReference type="ARBA" id="ARBA00047973"/>
    </source>
</evidence>
<comment type="function">
    <text evidence="6 8">Catalyzes the aldol cleavage of 4-hydroxy-4-methyl-2-oxoglutarate (HMG) into 2 molecules of pyruvate. Also contains a secondary oxaloacetate (OAA) decarboxylase activity due to the common pyruvate enolate transition state formed following C-C bond cleavage in the retro-aldol and decarboxylation reactions.</text>
</comment>
<proteinExistence type="inferred from homology"/>
<protein>
    <recommendedName>
        <fullName evidence="8">4-hydroxy-4-methyl-2-oxoglutarate aldolase</fullName>
        <shortName evidence="8">HMG aldolase</shortName>
        <ecNumber evidence="8">4.1.1.112</ecNumber>
        <ecNumber evidence="8">4.1.3.17</ecNumber>
    </recommendedName>
    <alternativeName>
        <fullName evidence="8">Oxaloacetate decarboxylase</fullName>
    </alternativeName>
</protein>
<name>A0ABY5YJG4_9DEIO</name>
<dbReference type="NCBIfam" id="TIGR01935">
    <property type="entry name" value="NOT-MenG"/>
    <property type="match status" value="1"/>
</dbReference>
<dbReference type="Gene3D" id="3.50.30.40">
    <property type="entry name" value="Ribonuclease E inhibitor RraA/RraA-like"/>
    <property type="match status" value="1"/>
</dbReference>
<dbReference type="PANTHER" id="PTHR33254">
    <property type="entry name" value="4-HYDROXY-4-METHYL-2-OXOGLUTARATE ALDOLASE 3-RELATED"/>
    <property type="match status" value="1"/>
</dbReference>
<evidence type="ECO:0000313" key="10">
    <source>
        <dbReference type="Proteomes" id="UP001060261"/>
    </source>
</evidence>
<comment type="subunit">
    <text evidence="3 8">Homotrimer.</text>
</comment>
<dbReference type="EC" id="4.1.3.17" evidence="8"/>
<dbReference type="EC" id="4.1.1.112" evidence="8"/>
<comment type="catalytic activity">
    <reaction evidence="7 8">
        <text>oxaloacetate + H(+) = pyruvate + CO2</text>
        <dbReference type="Rhea" id="RHEA:15641"/>
        <dbReference type="ChEBI" id="CHEBI:15361"/>
        <dbReference type="ChEBI" id="CHEBI:15378"/>
        <dbReference type="ChEBI" id="CHEBI:16452"/>
        <dbReference type="ChEBI" id="CHEBI:16526"/>
        <dbReference type="EC" id="4.1.1.112"/>
    </reaction>
</comment>
<evidence type="ECO:0000256" key="2">
    <source>
        <dbReference type="ARBA" id="ARBA00008621"/>
    </source>
</evidence>
<evidence type="ECO:0000256" key="8">
    <source>
        <dbReference type="RuleBase" id="RU004338"/>
    </source>
</evidence>
<comment type="cofactor">
    <cofactor evidence="8">
        <name>a divalent metal cation</name>
        <dbReference type="ChEBI" id="CHEBI:60240"/>
    </cofactor>
</comment>
<comment type="similarity">
    <text evidence="2 8">Belongs to the class II aldolase/RraA-like family.</text>
</comment>
<dbReference type="Proteomes" id="UP001060261">
    <property type="component" value="Chromosome"/>
</dbReference>
<dbReference type="Pfam" id="PF03737">
    <property type="entry name" value="RraA-like"/>
    <property type="match status" value="1"/>
</dbReference>
<evidence type="ECO:0000256" key="3">
    <source>
        <dbReference type="ARBA" id="ARBA00011233"/>
    </source>
</evidence>
<dbReference type="InterPro" id="IPR005493">
    <property type="entry name" value="RraA/RraA-like"/>
</dbReference>
<keyword evidence="10" id="KW-1185">Reference proteome</keyword>
<evidence type="ECO:0000256" key="1">
    <source>
        <dbReference type="ARBA" id="ARBA00001342"/>
    </source>
</evidence>
<sequence length="162" mass="16866">MTAATADLCDAFSDVQVSLPVWRDYGGLIRFAGQAVTLKVDGDNGLVRAELETPGAGRVLVVDAGGSLQCALVGGQLASLGVQNGWAGIVLHGCVRDTAELGGQRLGVKALASHPRRSAKSGGGEREVPIRFADLTINPGNWIYADEDGLIISEGELRLPES</sequence>
<keyword evidence="5 8" id="KW-0456">Lyase</keyword>
<comment type="catalytic activity">
    <reaction evidence="1 8">
        <text>4-hydroxy-4-methyl-2-oxoglutarate = 2 pyruvate</text>
        <dbReference type="Rhea" id="RHEA:22748"/>
        <dbReference type="ChEBI" id="CHEBI:15361"/>
        <dbReference type="ChEBI" id="CHEBI:58276"/>
        <dbReference type="EC" id="4.1.3.17"/>
    </reaction>
</comment>
<dbReference type="InterPro" id="IPR036704">
    <property type="entry name" value="RraA/RraA-like_sf"/>
</dbReference>
<dbReference type="PANTHER" id="PTHR33254:SF4">
    <property type="entry name" value="4-HYDROXY-4-METHYL-2-OXOGLUTARATE ALDOLASE 3-RELATED"/>
    <property type="match status" value="1"/>
</dbReference>
<evidence type="ECO:0000256" key="6">
    <source>
        <dbReference type="ARBA" id="ARBA00025046"/>
    </source>
</evidence>